<dbReference type="PANTHER" id="PTHR10127">
    <property type="entry name" value="DISCOIDIN, CUB, EGF, LAMININ , AND ZINC METALLOPROTEASE DOMAIN CONTAINING"/>
    <property type="match status" value="1"/>
</dbReference>
<dbReference type="InterPro" id="IPR024079">
    <property type="entry name" value="MetalloPept_cat_dom_sf"/>
</dbReference>
<keyword evidence="1 2" id="KW-0645">Protease</keyword>
<dbReference type="GO" id="GO:0006508">
    <property type="term" value="P:proteolysis"/>
    <property type="evidence" value="ECO:0007669"/>
    <property type="project" value="UniProtKB-KW"/>
</dbReference>
<dbReference type="PANTHER" id="PTHR10127:SF850">
    <property type="entry name" value="METALLOENDOPEPTIDASE"/>
    <property type="match status" value="1"/>
</dbReference>
<evidence type="ECO:0000313" key="5">
    <source>
        <dbReference type="Proteomes" id="UP000521872"/>
    </source>
</evidence>
<organism evidence="4 5">
    <name type="scientific">Agrocybe pediades</name>
    <dbReference type="NCBI Taxonomy" id="84607"/>
    <lineage>
        <taxon>Eukaryota</taxon>
        <taxon>Fungi</taxon>
        <taxon>Dikarya</taxon>
        <taxon>Basidiomycota</taxon>
        <taxon>Agaricomycotina</taxon>
        <taxon>Agaricomycetes</taxon>
        <taxon>Agaricomycetidae</taxon>
        <taxon>Agaricales</taxon>
        <taxon>Agaricineae</taxon>
        <taxon>Strophariaceae</taxon>
        <taxon>Agrocybe</taxon>
    </lineage>
</organism>
<evidence type="ECO:0000259" key="3">
    <source>
        <dbReference type="PROSITE" id="PS51864"/>
    </source>
</evidence>
<protein>
    <recommendedName>
        <fullName evidence="2">Metalloendopeptidase</fullName>
        <ecNumber evidence="2">3.4.24.-</ecNumber>
    </recommendedName>
</protein>
<feature type="domain" description="Peptidase M12A" evidence="3">
    <location>
        <begin position="106"/>
        <end position="336"/>
    </location>
</feature>
<sequence length="338" mass="38001">MYFGLALTTLGIASRFLTHVASSPSPFNEYSGDVSGMYMNIPTNTITIKDEEYGIRNVSYWVDDYNDAVIDGDVIYGPVDDLLANEYTGEDDDEDETNIKRRAFSVFYRKGTWPGGRILYKYEDDATEELLSHIVQPAMKEWKRRAPYLDFRHLPNGRYTRMGVATITAKPCGGCNSHVGWEDSRNMRVNLQQSCGNSNGGCDYPEALHEIGHLLGLKHEHQRPDRGRYVRFLCQNIAPGCNNMPDGATCCGSFPSGCCKHKHNFDIVRSGFDSSGPYDWKSVMHYTGKAFALPGKYTIIPAVPGVRVPYDKIFKLSHLDVKRICKLYKGRGAECSLD</sequence>
<dbReference type="AlphaFoldDB" id="A0A8H4QPT0"/>
<comment type="caution">
    <text evidence="4">The sequence shown here is derived from an EMBL/GenBank/DDBJ whole genome shotgun (WGS) entry which is preliminary data.</text>
</comment>
<name>A0A8H4QPT0_9AGAR</name>
<keyword evidence="1 2" id="KW-0482">Metalloprotease</keyword>
<feature type="binding site" evidence="1">
    <location>
        <position position="209"/>
    </location>
    <ligand>
        <name>Zn(2+)</name>
        <dbReference type="ChEBI" id="CHEBI:29105"/>
        <note>catalytic</note>
    </ligand>
</feature>
<dbReference type="Pfam" id="PF01400">
    <property type="entry name" value="Astacin"/>
    <property type="match status" value="2"/>
</dbReference>
<comment type="caution">
    <text evidence="1">Lacks conserved residue(s) required for the propagation of feature annotation.</text>
</comment>
<dbReference type="EMBL" id="JAACJL010000044">
    <property type="protein sequence ID" value="KAF4615155.1"/>
    <property type="molecule type" value="Genomic_DNA"/>
</dbReference>
<proteinExistence type="predicted"/>
<keyword evidence="2" id="KW-0732">Signal</keyword>
<dbReference type="GO" id="GO:0008270">
    <property type="term" value="F:zinc ion binding"/>
    <property type="evidence" value="ECO:0007669"/>
    <property type="project" value="UniProtKB-UniRule"/>
</dbReference>
<feature type="binding site" evidence="1">
    <location>
        <position position="213"/>
    </location>
    <ligand>
        <name>Zn(2+)</name>
        <dbReference type="ChEBI" id="CHEBI:29105"/>
        <note>catalytic</note>
    </ligand>
</feature>
<dbReference type="SUPFAM" id="SSF55486">
    <property type="entry name" value="Metalloproteases ('zincins'), catalytic domain"/>
    <property type="match status" value="1"/>
</dbReference>
<dbReference type="InterPro" id="IPR006026">
    <property type="entry name" value="Peptidase_Metallo"/>
</dbReference>
<dbReference type="Gene3D" id="3.40.390.10">
    <property type="entry name" value="Collagenase (Catalytic Domain)"/>
    <property type="match status" value="1"/>
</dbReference>
<keyword evidence="1 2" id="KW-0862">Zinc</keyword>
<keyword evidence="1 2" id="KW-0378">Hydrolase</keyword>
<reference evidence="4 5" key="1">
    <citation type="submission" date="2019-12" db="EMBL/GenBank/DDBJ databases">
        <authorList>
            <person name="Floudas D."/>
            <person name="Bentzer J."/>
            <person name="Ahren D."/>
            <person name="Johansson T."/>
            <person name="Persson P."/>
            <person name="Tunlid A."/>
        </authorList>
    </citation>
    <scope>NUCLEOTIDE SEQUENCE [LARGE SCALE GENOMIC DNA]</scope>
    <source>
        <strain evidence="4 5">CBS 102.39</strain>
    </source>
</reference>
<feature type="binding site" evidence="1">
    <location>
        <position position="219"/>
    </location>
    <ligand>
        <name>Zn(2+)</name>
        <dbReference type="ChEBI" id="CHEBI:29105"/>
        <note>catalytic</note>
    </ligand>
</feature>
<dbReference type="Proteomes" id="UP000521872">
    <property type="component" value="Unassembled WGS sequence"/>
</dbReference>
<feature type="signal peptide" evidence="2">
    <location>
        <begin position="1"/>
        <end position="22"/>
    </location>
</feature>
<dbReference type="SMART" id="SM00235">
    <property type="entry name" value="ZnMc"/>
    <property type="match status" value="1"/>
</dbReference>
<keyword evidence="1 2" id="KW-0479">Metal-binding</keyword>
<dbReference type="PRINTS" id="PR00480">
    <property type="entry name" value="ASTACIN"/>
</dbReference>
<dbReference type="InterPro" id="IPR001506">
    <property type="entry name" value="Peptidase_M12A"/>
</dbReference>
<feature type="active site" evidence="1">
    <location>
        <position position="210"/>
    </location>
</feature>
<accession>A0A8H4QPT0</accession>
<evidence type="ECO:0000256" key="2">
    <source>
        <dbReference type="RuleBase" id="RU361183"/>
    </source>
</evidence>
<gene>
    <name evidence="4" type="ORF">D9613_003383</name>
</gene>
<evidence type="ECO:0000256" key="1">
    <source>
        <dbReference type="PROSITE-ProRule" id="PRU01211"/>
    </source>
</evidence>
<dbReference type="PROSITE" id="PS51864">
    <property type="entry name" value="ASTACIN"/>
    <property type="match status" value="1"/>
</dbReference>
<dbReference type="GO" id="GO:0004222">
    <property type="term" value="F:metalloendopeptidase activity"/>
    <property type="evidence" value="ECO:0007669"/>
    <property type="project" value="UniProtKB-UniRule"/>
</dbReference>
<comment type="cofactor">
    <cofactor evidence="1 2">
        <name>Zn(2+)</name>
        <dbReference type="ChEBI" id="CHEBI:29105"/>
    </cofactor>
    <text evidence="1 2">Binds 1 zinc ion per subunit.</text>
</comment>
<dbReference type="EC" id="3.4.24.-" evidence="2"/>
<evidence type="ECO:0000313" key="4">
    <source>
        <dbReference type="EMBL" id="KAF4615155.1"/>
    </source>
</evidence>
<feature type="chain" id="PRO_5034593280" description="Metalloendopeptidase" evidence="2">
    <location>
        <begin position="23"/>
        <end position="338"/>
    </location>
</feature>
<keyword evidence="5" id="KW-1185">Reference proteome</keyword>